<dbReference type="EMBL" id="CP090037">
    <property type="protein sequence ID" value="UPL00188.1"/>
    <property type="molecule type" value="Genomic_DNA"/>
</dbReference>
<proteinExistence type="predicted"/>
<gene>
    <name evidence="1" type="ORF">LCI18_011122</name>
</gene>
<evidence type="ECO:0000313" key="1">
    <source>
        <dbReference type="EMBL" id="UPL00188.1"/>
    </source>
</evidence>
<name>A0ACD3ZG27_FUSSC</name>
<dbReference type="Proteomes" id="UP000830768">
    <property type="component" value="Chromosome 9"/>
</dbReference>
<reference evidence="1" key="1">
    <citation type="submission" date="2021-11" db="EMBL/GenBank/DDBJ databases">
        <title>Fusarium solani-melongenae Genome sequencing and assembly.</title>
        <authorList>
            <person name="Xie S."/>
            <person name="Huang L."/>
            <person name="Zhang X."/>
        </authorList>
    </citation>
    <scope>NUCLEOTIDE SEQUENCE</scope>
    <source>
        <strain evidence="1">CRI 24-3</strain>
    </source>
</reference>
<evidence type="ECO:0000313" key="2">
    <source>
        <dbReference type="Proteomes" id="UP000830768"/>
    </source>
</evidence>
<protein>
    <submittedName>
        <fullName evidence="1">Uncharacterized protein</fullName>
    </submittedName>
</protein>
<organism evidence="1 2">
    <name type="scientific">Fusarium solani subsp. cucurbitae</name>
    <name type="common">Neocosmosporum cucurbitae</name>
    <dbReference type="NCBI Taxonomy" id="2747967"/>
    <lineage>
        <taxon>Eukaryota</taxon>
        <taxon>Fungi</taxon>
        <taxon>Dikarya</taxon>
        <taxon>Ascomycota</taxon>
        <taxon>Pezizomycotina</taxon>
        <taxon>Sordariomycetes</taxon>
        <taxon>Hypocreomycetidae</taxon>
        <taxon>Hypocreales</taxon>
        <taxon>Nectriaceae</taxon>
        <taxon>Fusarium</taxon>
        <taxon>Fusarium solani species complex</taxon>
    </lineage>
</organism>
<sequence>MGLISSSTLGIMGILGVFKPSLLCYCAYQTFYNPRLSSPGVLLLTAVMPESTSSAVDIDGGSRGRRHSILSDFLPSSLTFPSSFVATAPSVQEILSRDIEDCSSDEEEEDEEAYVAADESESRHADSADVQLAFHPNGVAYGCGFSTIPLPGIDLPVPNPHEQDESLQAEIDLLRDNDILPPRHPRERRASVVERAYRTVFSTRVQDHHAAAEEPTEETRLLPEVTAGFENGLATPPPDEIHKKWEQAVAAHDIETTWQREAKTLVQYAAPLIATFLLHYSVTVASVLTVGRLGMEELAAVNLATMTASITYYVPVQGLATCLDTLCAQAYGSGHKHLVGVQAQRMTWLLWILMLPIAVIWWFSEPILSALVGKGQTATLAALYLRVLIAGMPGVAAFESAKRFVQSQGLFHATTYTLLIGAPLSFLQNWLFVFRAGWGFAGAATAMAVTQNLLPILVIFYVMLFEGGQCWKGFSLKAFSNWGPMIRLALPGMIMIEAQFSVLEILTIAAGRFGTAQLAAQSVLVTVTSTSFNIPFPLAIATSTRVANLIGAHLSDAARTTARVAIVAACVVGLFNLTVFVTLRRQLPRIFTEDDEVVDIASQVILVCALMQIFDAMAAVSHGLLRGIGHQAIGGYANLFSYYLVALPIALGTSFGLGWKLAGLWVGLTVGLAVVSGIETLYLYLTDWETAVAQAEARMRSETRRMSVVA</sequence>
<accession>A0ACD3ZG27</accession>
<keyword evidence="2" id="KW-1185">Reference proteome</keyword>